<dbReference type="GO" id="GO:0005886">
    <property type="term" value="C:plasma membrane"/>
    <property type="evidence" value="ECO:0007669"/>
    <property type="project" value="UniProtKB-SubCell"/>
</dbReference>
<feature type="transmembrane region" description="Helical" evidence="10">
    <location>
        <begin position="262"/>
        <end position="278"/>
    </location>
</feature>
<comment type="subcellular location">
    <subcellularLocation>
        <location evidence="1">Cell membrane</location>
        <topology evidence="1">Multi-pass membrane protein</topology>
    </subcellularLocation>
</comment>
<accession>A0A523VZM2</accession>
<dbReference type="EMBL" id="SOIZ01000315">
    <property type="protein sequence ID" value="TET60178.1"/>
    <property type="molecule type" value="Genomic_DNA"/>
</dbReference>
<dbReference type="GO" id="GO:0015192">
    <property type="term" value="F:L-phenylalanine transmembrane transporter activity"/>
    <property type="evidence" value="ECO:0007669"/>
    <property type="project" value="TreeGrafter"/>
</dbReference>
<evidence type="ECO:0000256" key="5">
    <source>
        <dbReference type="ARBA" id="ARBA00022692"/>
    </source>
</evidence>
<evidence type="ECO:0000256" key="10">
    <source>
        <dbReference type="SAM" id="Phobius"/>
    </source>
</evidence>
<keyword evidence="5 10" id="KW-0812">Transmembrane</keyword>
<evidence type="ECO:0000256" key="9">
    <source>
        <dbReference type="ARBA" id="ARBA00037998"/>
    </source>
</evidence>
<feature type="transmembrane region" description="Helical" evidence="10">
    <location>
        <begin position="223"/>
        <end position="250"/>
    </location>
</feature>
<comment type="similarity">
    <text evidence="9">Belongs to the binding-protein-dependent transport system permease family. LivHM subfamily.</text>
</comment>
<evidence type="ECO:0000313" key="11">
    <source>
        <dbReference type="EMBL" id="TET60178.1"/>
    </source>
</evidence>
<keyword evidence="3" id="KW-1003">Cell membrane</keyword>
<sequence>MLTILLQHTVFGIATGSILLLATIGFSMVYTTKRFLCISHGELLTIGAYTAYAFHVLLGWNLLYSGIIAVAITSLVGLAIAKGLYEPMEGHGPLVLLFTSVGVTFCLHGILEFIAGPSIRSFRTRILPCIRVGGIPLITMNEIVIISIAMGSIVFLHVVLTRTRIGKAFRAMASNVDLAMARGIDTARISMFVWVYASAMAALAGILLALVTSVNPDLGWTQILIILAAAILGGLGSIYGVMIGAIFLGVVMDVGVIFFPSGYRAAIAFALMIIVLLVKPKGIFGGG</sequence>
<evidence type="ECO:0000256" key="1">
    <source>
        <dbReference type="ARBA" id="ARBA00004651"/>
    </source>
</evidence>
<dbReference type="GO" id="GO:1903806">
    <property type="term" value="P:L-isoleucine import across plasma membrane"/>
    <property type="evidence" value="ECO:0007669"/>
    <property type="project" value="TreeGrafter"/>
</dbReference>
<organism evidence="11 12">
    <name type="scientific">Aerophobetes bacterium</name>
    <dbReference type="NCBI Taxonomy" id="2030807"/>
    <lineage>
        <taxon>Bacteria</taxon>
        <taxon>Candidatus Aerophobota</taxon>
    </lineage>
</organism>
<keyword evidence="8 10" id="KW-0472">Membrane</keyword>
<proteinExistence type="inferred from homology"/>
<reference evidence="11 12" key="1">
    <citation type="submission" date="2019-03" db="EMBL/GenBank/DDBJ databases">
        <title>Metabolic potential of uncultured bacteria and archaea associated with petroleum seepage in deep-sea sediments.</title>
        <authorList>
            <person name="Dong X."/>
            <person name="Hubert C."/>
        </authorList>
    </citation>
    <scope>NUCLEOTIDE SEQUENCE [LARGE SCALE GENOMIC DNA]</scope>
    <source>
        <strain evidence="11">E29_bin52</strain>
    </source>
</reference>
<dbReference type="Pfam" id="PF02653">
    <property type="entry name" value="BPD_transp_2"/>
    <property type="match status" value="1"/>
</dbReference>
<dbReference type="GO" id="GO:0015190">
    <property type="term" value="F:L-leucine transmembrane transporter activity"/>
    <property type="evidence" value="ECO:0007669"/>
    <property type="project" value="TreeGrafter"/>
</dbReference>
<feature type="transmembrane region" description="Helical" evidence="10">
    <location>
        <begin position="135"/>
        <end position="160"/>
    </location>
</feature>
<evidence type="ECO:0000256" key="4">
    <source>
        <dbReference type="ARBA" id="ARBA00022519"/>
    </source>
</evidence>
<dbReference type="GO" id="GO:0005304">
    <property type="term" value="F:L-valine transmembrane transporter activity"/>
    <property type="evidence" value="ECO:0007669"/>
    <property type="project" value="TreeGrafter"/>
</dbReference>
<feature type="transmembrane region" description="Helical" evidence="10">
    <location>
        <begin position="66"/>
        <end position="85"/>
    </location>
</feature>
<evidence type="ECO:0000256" key="7">
    <source>
        <dbReference type="ARBA" id="ARBA00022989"/>
    </source>
</evidence>
<comment type="caution">
    <text evidence="11">The sequence shown here is derived from an EMBL/GenBank/DDBJ whole genome shotgun (WGS) entry which is preliminary data.</text>
</comment>
<gene>
    <name evidence="11" type="ORF">E3J48_07020</name>
</gene>
<dbReference type="InterPro" id="IPR001851">
    <property type="entry name" value="ABC_transp_permease"/>
</dbReference>
<dbReference type="GO" id="GO:0042941">
    <property type="term" value="P:D-alanine transmembrane transport"/>
    <property type="evidence" value="ECO:0007669"/>
    <property type="project" value="TreeGrafter"/>
</dbReference>
<dbReference type="Proteomes" id="UP000319130">
    <property type="component" value="Unassembled WGS sequence"/>
</dbReference>
<evidence type="ECO:0000256" key="6">
    <source>
        <dbReference type="ARBA" id="ARBA00022970"/>
    </source>
</evidence>
<feature type="transmembrane region" description="Helical" evidence="10">
    <location>
        <begin position="189"/>
        <end position="211"/>
    </location>
</feature>
<feature type="transmembrane region" description="Helical" evidence="10">
    <location>
        <begin position="43"/>
        <end position="60"/>
    </location>
</feature>
<dbReference type="PANTHER" id="PTHR11795">
    <property type="entry name" value="BRANCHED-CHAIN AMINO ACID TRANSPORT SYSTEM PERMEASE PROTEIN LIVH"/>
    <property type="match status" value="1"/>
</dbReference>
<evidence type="ECO:0000256" key="3">
    <source>
        <dbReference type="ARBA" id="ARBA00022475"/>
    </source>
</evidence>
<dbReference type="AlphaFoldDB" id="A0A523VZM2"/>
<name>A0A523VZM2_UNCAE</name>
<dbReference type="InterPro" id="IPR052157">
    <property type="entry name" value="BCAA_transport_permease"/>
</dbReference>
<dbReference type="CDD" id="cd06582">
    <property type="entry name" value="TM_PBP1_LivH_like"/>
    <property type="match status" value="1"/>
</dbReference>
<evidence type="ECO:0000256" key="8">
    <source>
        <dbReference type="ARBA" id="ARBA00023136"/>
    </source>
</evidence>
<protein>
    <submittedName>
        <fullName evidence="11">Branched-chain amino acid ABC transporter permease</fullName>
    </submittedName>
</protein>
<keyword evidence="2" id="KW-0813">Transport</keyword>
<feature type="transmembrane region" description="Helical" evidence="10">
    <location>
        <begin position="6"/>
        <end position="31"/>
    </location>
</feature>
<keyword evidence="4" id="KW-0997">Cell inner membrane</keyword>
<dbReference type="PANTHER" id="PTHR11795:SF371">
    <property type="entry name" value="HIGH-AFFINITY BRANCHED-CHAIN AMINO ACID TRANSPORT SYSTEM PERMEASE PROTEIN LIVH"/>
    <property type="match status" value="1"/>
</dbReference>
<keyword evidence="6" id="KW-0029">Amino-acid transport</keyword>
<feature type="transmembrane region" description="Helical" evidence="10">
    <location>
        <begin position="94"/>
        <end position="115"/>
    </location>
</feature>
<dbReference type="GO" id="GO:0015188">
    <property type="term" value="F:L-isoleucine transmembrane transporter activity"/>
    <property type="evidence" value="ECO:0007669"/>
    <property type="project" value="TreeGrafter"/>
</dbReference>
<evidence type="ECO:0000313" key="12">
    <source>
        <dbReference type="Proteomes" id="UP000319130"/>
    </source>
</evidence>
<dbReference type="GO" id="GO:0015808">
    <property type="term" value="P:L-alanine transport"/>
    <property type="evidence" value="ECO:0007669"/>
    <property type="project" value="TreeGrafter"/>
</dbReference>
<evidence type="ECO:0000256" key="2">
    <source>
        <dbReference type="ARBA" id="ARBA00022448"/>
    </source>
</evidence>
<keyword evidence="7 10" id="KW-1133">Transmembrane helix</keyword>